<dbReference type="RefSeq" id="WP_013162967.1">
    <property type="nucleotide sequence ID" value="NC_014216.1"/>
</dbReference>
<dbReference type="Pfam" id="PF08495">
    <property type="entry name" value="FIST"/>
    <property type="match status" value="1"/>
</dbReference>
<gene>
    <name evidence="3" type="ordered locus">DaAHT2_0733</name>
</gene>
<dbReference type="EMBL" id="CP001940">
    <property type="protein sequence ID" value="ADH85437.1"/>
    <property type="molecule type" value="Genomic_DNA"/>
</dbReference>
<sequence>MTTRTGVGTSIHRNPSEAGREAVQAAMAQAGIDRCDFMMMFATVGYPQEKLVAAVREAGGRAPLIGCSAEGIIVHEQAIEESHALAVMVWQSDELRFIHAMTQGLRDDPYAAGCDTAAKLGAIPADAAALFLFTDGIHVNFDRFRNGFEDTARPERFLPIFGGAAADNWQLTRTYQYCDDQVFSDGVAGAVLCGPAEIVSGISHGCVPIGRERMITRCEGNKVYEIDGKPALEIFKEYLGTDDEENLDQARVHLCFSFRTPDAMADDYEGYIVRFTPAKDESDGSVLLPTELDATSGIPVWMTRRDFQKMYSGAETLNLEIKRQLAGRRPCLVAHFDCAGRGRMMFREEEKNRLISRLQMGIDHDVPWLGFYTYGEIGPIRQSNFFHNYSAVVACIVT</sequence>
<dbReference type="PANTHER" id="PTHR40252">
    <property type="entry name" value="BLR0328 PROTEIN"/>
    <property type="match status" value="1"/>
</dbReference>
<evidence type="ECO:0000313" key="4">
    <source>
        <dbReference type="Proteomes" id="UP000001508"/>
    </source>
</evidence>
<dbReference type="OrthoDB" id="9807948at2"/>
<evidence type="ECO:0000259" key="1">
    <source>
        <dbReference type="SMART" id="SM00897"/>
    </source>
</evidence>
<dbReference type="AlphaFoldDB" id="D6Z1L2"/>
<dbReference type="InterPro" id="IPR019494">
    <property type="entry name" value="FIST_C"/>
</dbReference>
<dbReference type="InParanoid" id="D6Z1L2"/>
<dbReference type="KEGG" id="dak:DaAHT2_0733"/>
<feature type="domain" description="FIST" evidence="1">
    <location>
        <begin position="33"/>
        <end position="230"/>
    </location>
</feature>
<evidence type="ECO:0000259" key="2">
    <source>
        <dbReference type="SMART" id="SM01204"/>
    </source>
</evidence>
<dbReference type="STRING" id="589865.DaAHT2_0733"/>
<dbReference type="SMART" id="SM01204">
    <property type="entry name" value="FIST_C"/>
    <property type="match status" value="1"/>
</dbReference>
<name>D6Z1L2_DESAT</name>
<reference evidence="4" key="1">
    <citation type="submission" date="2010-02" db="EMBL/GenBank/DDBJ databases">
        <title>Complete sequence of Desulfurivibrio alkaliphilus AHT2.</title>
        <authorList>
            <consortium name="US DOE Joint Genome Institute"/>
            <person name="Pitluck S."/>
            <person name="Chertkov O."/>
            <person name="Detter J.C."/>
            <person name="Han C."/>
            <person name="Tapia R."/>
            <person name="Larimer F."/>
            <person name="Land M."/>
            <person name="Hauser L."/>
            <person name="Kyrpides N."/>
            <person name="Mikhailova N."/>
            <person name="Sorokin D.Y."/>
            <person name="Muyzer G."/>
            <person name="Woyke T."/>
        </authorList>
    </citation>
    <scope>NUCLEOTIDE SEQUENCE [LARGE SCALE GENOMIC DNA]</scope>
    <source>
        <strain evidence="4">DSM 19089 / UNIQEM U267 / AHT2</strain>
    </source>
</reference>
<evidence type="ECO:0000313" key="3">
    <source>
        <dbReference type="EMBL" id="ADH85437.1"/>
    </source>
</evidence>
<feature type="domain" description="FIST C-domain" evidence="2">
    <location>
        <begin position="231"/>
        <end position="380"/>
    </location>
</feature>
<dbReference type="Proteomes" id="UP000001508">
    <property type="component" value="Chromosome"/>
</dbReference>
<keyword evidence="4" id="KW-1185">Reference proteome</keyword>
<organism evidence="3 4">
    <name type="scientific">Desulfurivibrio alkaliphilus (strain DSM 19089 / UNIQEM U267 / AHT2)</name>
    <dbReference type="NCBI Taxonomy" id="589865"/>
    <lineage>
        <taxon>Bacteria</taxon>
        <taxon>Pseudomonadati</taxon>
        <taxon>Thermodesulfobacteriota</taxon>
        <taxon>Desulfobulbia</taxon>
        <taxon>Desulfobulbales</taxon>
        <taxon>Desulfobulbaceae</taxon>
        <taxon>Desulfurivibrio</taxon>
    </lineage>
</organism>
<accession>D6Z1L2</accession>
<dbReference type="eggNOG" id="COG3287">
    <property type="taxonomic scope" value="Bacteria"/>
</dbReference>
<dbReference type="Pfam" id="PF10442">
    <property type="entry name" value="FIST_C"/>
    <property type="match status" value="1"/>
</dbReference>
<dbReference type="SMART" id="SM00897">
    <property type="entry name" value="FIST"/>
    <property type="match status" value="1"/>
</dbReference>
<evidence type="ECO:0008006" key="5">
    <source>
        <dbReference type="Google" id="ProtNLM"/>
    </source>
</evidence>
<dbReference type="HOGENOM" id="CLU_052774_2_0_7"/>
<dbReference type="PANTHER" id="PTHR40252:SF2">
    <property type="entry name" value="BLR0328 PROTEIN"/>
    <property type="match status" value="1"/>
</dbReference>
<dbReference type="InterPro" id="IPR013702">
    <property type="entry name" value="FIST_domain_N"/>
</dbReference>
<protein>
    <recommendedName>
        <fullName evidence="5">Histidine kinase</fullName>
    </recommendedName>
</protein>
<proteinExistence type="predicted"/>